<dbReference type="Proteomes" id="UP001497535">
    <property type="component" value="Unassembled WGS sequence"/>
</dbReference>
<evidence type="ECO:0000313" key="1">
    <source>
        <dbReference type="EMBL" id="CAK5084452.1"/>
    </source>
</evidence>
<gene>
    <name evidence="1" type="ORF">MENTE1834_LOCUS31846</name>
</gene>
<evidence type="ECO:0000313" key="2">
    <source>
        <dbReference type="Proteomes" id="UP001497535"/>
    </source>
</evidence>
<keyword evidence="2" id="KW-1185">Reference proteome</keyword>
<dbReference type="EMBL" id="CAVMJV010000053">
    <property type="protein sequence ID" value="CAK5084452.1"/>
    <property type="molecule type" value="Genomic_DNA"/>
</dbReference>
<sequence>MAFIQPKNFYFIFFFTIPLFIPYFYICSIILFSFNLFFSRVFISRSNRKKQSSQSTGGGTMLCASPPVFFISLFTPLPCTKSS</sequence>
<accession>A0ACB0ZZ64</accession>
<proteinExistence type="predicted"/>
<reference evidence="1" key="1">
    <citation type="submission" date="2023-11" db="EMBL/GenBank/DDBJ databases">
        <authorList>
            <person name="Poullet M."/>
        </authorList>
    </citation>
    <scope>NUCLEOTIDE SEQUENCE</scope>
    <source>
        <strain evidence="1">E1834</strain>
    </source>
</reference>
<name>A0ACB0ZZ64_MELEN</name>
<organism evidence="1 2">
    <name type="scientific">Meloidogyne enterolobii</name>
    <name type="common">Root-knot nematode worm</name>
    <name type="synonym">Meloidogyne mayaguensis</name>
    <dbReference type="NCBI Taxonomy" id="390850"/>
    <lineage>
        <taxon>Eukaryota</taxon>
        <taxon>Metazoa</taxon>
        <taxon>Ecdysozoa</taxon>
        <taxon>Nematoda</taxon>
        <taxon>Chromadorea</taxon>
        <taxon>Rhabditida</taxon>
        <taxon>Tylenchina</taxon>
        <taxon>Tylenchomorpha</taxon>
        <taxon>Tylenchoidea</taxon>
        <taxon>Meloidogynidae</taxon>
        <taxon>Meloidogyninae</taxon>
        <taxon>Meloidogyne</taxon>
    </lineage>
</organism>
<comment type="caution">
    <text evidence="1">The sequence shown here is derived from an EMBL/GenBank/DDBJ whole genome shotgun (WGS) entry which is preliminary data.</text>
</comment>
<protein>
    <submittedName>
        <fullName evidence="1">Uncharacterized protein</fullName>
    </submittedName>
</protein>